<protein>
    <submittedName>
        <fullName evidence="2">Uncharacterized protein</fullName>
    </submittedName>
</protein>
<keyword evidence="3" id="KW-1185">Reference proteome</keyword>
<proteinExistence type="predicted"/>
<feature type="coiled-coil region" evidence="1">
    <location>
        <begin position="41"/>
        <end position="68"/>
    </location>
</feature>
<name>A0ABQ7H1G8_DUNSA</name>
<dbReference type="EMBL" id="MU069505">
    <property type="protein sequence ID" value="KAF5840696.1"/>
    <property type="molecule type" value="Genomic_DNA"/>
</dbReference>
<reference evidence="2" key="1">
    <citation type="submission" date="2017-08" db="EMBL/GenBank/DDBJ databases">
        <authorList>
            <person name="Polle J.E."/>
            <person name="Barry K."/>
            <person name="Cushman J."/>
            <person name="Schmutz J."/>
            <person name="Tran D."/>
            <person name="Hathwaick L.T."/>
            <person name="Yim W.C."/>
            <person name="Jenkins J."/>
            <person name="Mckie-Krisberg Z.M."/>
            <person name="Prochnik S."/>
            <person name="Lindquist E."/>
            <person name="Dockter R.B."/>
            <person name="Adam C."/>
            <person name="Molina H."/>
            <person name="Bunkerborg J."/>
            <person name="Jin E."/>
            <person name="Buchheim M."/>
            <person name="Magnuson J."/>
        </authorList>
    </citation>
    <scope>NUCLEOTIDE SEQUENCE</scope>
    <source>
        <strain evidence="2">CCAP 19/18</strain>
    </source>
</reference>
<evidence type="ECO:0000313" key="2">
    <source>
        <dbReference type="EMBL" id="KAF5840696.1"/>
    </source>
</evidence>
<keyword evidence="1" id="KW-0175">Coiled coil</keyword>
<dbReference type="Proteomes" id="UP000815325">
    <property type="component" value="Unassembled WGS sequence"/>
</dbReference>
<evidence type="ECO:0000313" key="3">
    <source>
        <dbReference type="Proteomes" id="UP000815325"/>
    </source>
</evidence>
<sequence>MTAKSGLLPGLEKLVDDAGIALKYSNNDLEEEEEEEEANEASAIEGMLKQIIEKRKEAEAQKQAAMINETASKIRANADAVEAAIVKDSKDSSSLARSSFSKVEAGLDKIAKQIVQCSAQYEADMHALWKAYNDQFEQLSTCQQEVKVATDKKRAATKRKLTALTNDSQKQMAEAEERLSKIRSKSTKLPGVLQVLQSLMDQ</sequence>
<evidence type="ECO:0000256" key="1">
    <source>
        <dbReference type="SAM" id="Coils"/>
    </source>
</evidence>
<comment type="caution">
    <text evidence="2">The sequence shown here is derived from an EMBL/GenBank/DDBJ whole genome shotgun (WGS) entry which is preliminary data.</text>
</comment>
<organism evidence="2 3">
    <name type="scientific">Dunaliella salina</name>
    <name type="common">Green alga</name>
    <name type="synonym">Protococcus salinus</name>
    <dbReference type="NCBI Taxonomy" id="3046"/>
    <lineage>
        <taxon>Eukaryota</taxon>
        <taxon>Viridiplantae</taxon>
        <taxon>Chlorophyta</taxon>
        <taxon>core chlorophytes</taxon>
        <taxon>Chlorophyceae</taxon>
        <taxon>CS clade</taxon>
        <taxon>Chlamydomonadales</taxon>
        <taxon>Dunaliellaceae</taxon>
        <taxon>Dunaliella</taxon>
    </lineage>
</organism>
<feature type="coiled-coil region" evidence="1">
    <location>
        <begin position="158"/>
        <end position="185"/>
    </location>
</feature>
<accession>A0ABQ7H1G8</accession>
<gene>
    <name evidence="2" type="ORF">DUNSADRAFT_15791</name>
</gene>